<sequence length="232" mass="25235">MTLAVPRRSLAILMFFQLGGALAQVSTSVAIVSDYRARGVSLSDGKPTPQLSIGYDHPDGWYLGGFASRVTLRGIDDSNQLITYAGYAHLLAPGLSWEAGASKSIIQRGSGFDYAETFIGLASDQLSGRLSYAPHYLGKKDGSLYAELNGNYPLSDRLRLTAHVGLLRSPSPPQSATPTQLYRADLRLGINFDIEAWKLQLAWLSTQKKHPAYAYRDGGSPQTWTASAGYEF</sequence>
<evidence type="ECO:0000313" key="2">
    <source>
        <dbReference type="EMBL" id="CDG82871.1"/>
    </source>
</evidence>
<dbReference type="AlphaFoldDB" id="W0V4S1"/>
<reference evidence="2 3" key="1">
    <citation type="journal article" date="2015" name="Genome Announc.">
        <title>Genome Sequence of Mushroom Soft-Rot Pathogen Janthinobacterium agaricidamnosum.</title>
        <authorList>
            <person name="Graupner K."/>
            <person name="Lackner G."/>
            <person name="Hertweck C."/>
        </authorList>
    </citation>
    <scope>NUCLEOTIDE SEQUENCE [LARGE SCALE GENOMIC DNA]</scope>
    <source>
        <strain evidence="3">NBRC 102515 / DSM 9628</strain>
    </source>
</reference>
<dbReference type="Proteomes" id="UP000027604">
    <property type="component" value="Chromosome I"/>
</dbReference>
<evidence type="ECO:0000256" key="1">
    <source>
        <dbReference type="SAM" id="SignalP"/>
    </source>
</evidence>
<keyword evidence="3" id="KW-1185">Reference proteome</keyword>
<dbReference type="HOGENOM" id="CLU_1193534_0_0_4"/>
<dbReference type="RefSeq" id="WP_051780614.1">
    <property type="nucleotide sequence ID" value="NZ_BCTH01000078.1"/>
</dbReference>
<dbReference type="OrthoDB" id="9793561at2"/>
<proteinExistence type="predicted"/>
<evidence type="ECO:0000313" key="3">
    <source>
        <dbReference type="Proteomes" id="UP000027604"/>
    </source>
</evidence>
<gene>
    <name evidence="2" type="ORF">GJA_2236</name>
</gene>
<feature type="chain" id="PRO_5004798519" description="Lipoprotein" evidence="1">
    <location>
        <begin position="24"/>
        <end position="232"/>
    </location>
</feature>
<dbReference type="InterPro" id="IPR010239">
    <property type="entry name" value="CHP02001"/>
</dbReference>
<feature type="signal peptide" evidence="1">
    <location>
        <begin position="1"/>
        <end position="23"/>
    </location>
</feature>
<dbReference type="EMBL" id="HG322949">
    <property type="protein sequence ID" value="CDG82871.1"/>
    <property type="molecule type" value="Genomic_DNA"/>
</dbReference>
<dbReference type="KEGG" id="jag:GJA_2236"/>
<dbReference type="NCBIfam" id="TIGR02001">
    <property type="entry name" value="gcw_chp"/>
    <property type="match status" value="1"/>
</dbReference>
<evidence type="ECO:0008006" key="4">
    <source>
        <dbReference type="Google" id="ProtNLM"/>
    </source>
</evidence>
<dbReference type="Pfam" id="PF09694">
    <property type="entry name" value="Gcw_chp"/>
    <property type="match status" value="1"/>
</dbReference>
<dbReference type="PATRIC" id="fig|1349767.4.peg.3988"/>
<dbReference type="STRING" id="1349767.GJA_2236"/>
<name>W0V4S1_9BURK</name>
<protein>
    <recommendedName>
        <fullName evidence="4">Lipoprotein</fullName>
    </recommendedName>
</protein>
<accession>W0V4S1</accession>
<keyword evidence="1" id="KW-0732">Signal</keyword>
<organism evidence="2 3">
    <name type="scientific">Janthinobacterium agaricidamnosum NBRC 102515 = DSM 9628</name>
    <dbReference type="NCBI Taxonomy" id="1349767"/>
    <lineage>
        <taxon>Bacteria</taxon>
        <taxon>Pseudomonadati</taxon>
        <taxon>Pseudomonadota</taxon>
        <taxon>Betaproteobacteria</taxon>
        <taxon>Burkholderiales</taxon>
        <taxon>Oxalobacteraceae</taxon>
        <taxon>Janthinobacterium</taxon>
    </lineage>
</organism>